<keyword evidence="6 10" id="KW-1133">Transmembrane helix</keyword>
<keyword evidence="4" id="KW-0488">Methylation</keyword>
<dbReference type="InterPro" id="IPR045584">
    <property type="entry name" value="Pilin-like"/>
</dbReference>
<comment type="similarity">
    <text evidence="9">Belongs to the ComGC family.</text>
</comment>
<evidence type="ECO:0000313" key="11">
    <source>
        <dbReference type="EMBL" id="SEP78911.1"/>
    </source>
</evidence>
<dbReference type="STRING" id="89093.SAMN04488558_10249"/>
<dbReference type="Gene3D" id="3.30.700.10">
    <property type="entry name" value="Glycoprotein, Type 4 Pilin"/>
    <property type="match status" value="1"/>
</dbReference>
<dbReference type="GO" id="GO:0005886">
    <property type="term" value="C:plasma membrane"/>
    <property type="evidence" value="ECO:0007669"/>
    <property type="project" value="UniProtKB-SubCell"/>
</dbReference>
<dbReference type="GO" id="GO:0009986">
    <property type="term" value="C:cell surface"/>
    <property type="evidence" value="ECO:0007669"/>
    <property type="project" value="UniProtKB-SubCell"/>
</dbReference>
<proteinExistence type="inferred from homology"/>
<dbReference type="OrthoDB" id="2139757at2"/>
<evidence type="ECO:0000256" key="2">
    <source>
        <dbReference type="ARBA" id="ARBA00004241"/>
    </source>
</evidence>
<dbReference type="RefSeq" id="WP_092570404.1">
    <property type="nucleotide sequence ID" value="NZ_CP149446.1"/>
</dbReference>
<dbReference type="Proteomes" id="UP000198833">
    <property type="component" value="Unassembled WGS sequence"/>
</dbReference>
<evidence type="ECO:0000256" key="10">
    <source>
        <dbReference type="SAM" id="Phobius"/>
    </source>
</evidence>
<evidence type="ECO:0000256" key="6">
    <source>
        <dbReference type="ARBA" id="ARBA00022989"/>
    </source>
</evidence>
<comment type="subcellular location">
    <subcellularLocation>
        <location evidence="1">Cell membrane</location>
        <topology evidence="1">Single-pass membrane protein</topology>
    </subcellularLocation>
    <subcellularLocation>
        <location evidence="2">Cell surface</location>
    </subcellularLocation>
</comment>
<dbReference type="NCBIfam" id="TIGR02532">
    <property type="entry name" value="IV_pilin_GFxxxE"/>
    <property type="match status" value="1"/>
</dbReference>
<evidence type="ECO:0000256" key="3">
    <source>
        <dbReference type="ARBA" id="ARBA00022475"/>
    </source>
</evidence>
<keyword evidence="12" id="KW-1185">Reference proteome</keyword>
<evidence type="ECO:0000256" key="9">
    <source>
        <dbReference type="ARBA" id="ARBA00043982"/>
    </source>
</evidence>
<dbReference type="GO" id="GO:0030420">
    <property type="term" value="P:establishment of competence for transformation"/>
    <property type="evidence" value="ECO:0007669"/>
    <property type="project" value="UniProtKB-KW"/>
</dbReference>
<evidence type="ECO:0000256" key="8">
    <source>
        <dbReference type="ARBA" id="ARBA00023287"/>
    </source>
</evidence>
<organism evidence="11 12">
    <name type="scientific">Ignavigranum ruoffiae</name>
    <dbReference type="NCBI Taxonomy" id="89093"/>
    <lineage>
        <taxon>Bacteria</taxon>
        <taxon>Bacillati</taxon>
        <taxon>Bacillota</taxon>
        <taxon>Bacilli</taxon>
        <taxon>Lactobacillales</taxon>
        <taxon>Aerococcaceae</taxon>
        <taxon>Ignavigranum</taxon>
    </lineage>
</organism>
<keyword evidence="3" id="KW-1003">Cell membrane</keyword>
<protein>
    <submittedName>
        <fullName evidence="11">Competence protein ComGC</fullName>
    </submittedName>
</protein>
<dbReference type="Pfam" id="PF07963">
    <property type="entry name" value="N_methyl"/>
    <property type="match status" value="1"/>
</dbReference>
<dbReference type="InterPro" id="IPR012902">
    <property type="entry name" value="N_methyl_site"/>
</dbReference>
<keyword evidence="5 10" id="KW-0812">Transmembrane</keyword>
<dbReference type="AlphaFoldDB" id="A0A1H9AQU9"/>
<dbReference type="SUPFAM" id="SSF54523">
    <property type="entry name" value="Pili subunits"/>
    <property type="match status" value="1"/>
</dbReference>
<gene>
    <name evidence="11" type="ORF">SAMN04488558_10249</name>
</gene>
<evidence type="ECO:0000256" key="4">
    <source>
        <dbReference type="ARBA" id="ARBA00022481"/>
    </source>
</evidence>
<dbReference type="NCBIfam" id="NF040999">
    <property type="entry name" value="pilin_ComGC"/>
    <property type="match status" value="1"/>
</dbReference>
<keyword evidence="7 10" id="KW-0472">Membrane</keyword>
<evidence type="ECO:0000256" key="5">
    <source>
        <dbReference type="ARBA" id="ARBA00022692"/>
    </source>
</evidence>
<dbReference type="InterPro" id="IPR016940">
    <property type="entry name" value="ComGC"/>
</dbReference>
<evidence type="ECO:0000256" key="1">
    <source>
        <dbReference type="ARBA" id="ARBA00004162"/>
    </source>
</evidence>
<reference evidence="11 12" key="1">
    <citation type="submission" date="2016-10" db="EMBL/GenBank/DDBJ databases">
        <authorList>
            <person name="de Groot N.N."/>
        </authorList>
    </citation>
    <scope>NUCLEOTIDE SEQUENCE [LARGE SCALE GENOMIC DNA]</scope>
    <source>
        <strain evidence="11 12">DSM 15695</strain>
    </source>
</reference>
<sequence length="117" mass="13327">MNKLTQFLKSKKSKSAFTLLEMLIVLIVVALLMAIIIPNVSGQRDRINQQAAENIKEIVETQRNTYVLVENDDQVSLNELYENGYLTEKQVSEAEKFLLVEGDLGDPVEIRPEFQSQ</sequence>
<keyword evidence="8" id="KW-0178">Competence</keyword>
<dbReference type="EMBL" id="FOEN01000002">
    <property type="protein sequence ID" value="SEP78911.1"/>
    <property type="molecule type" value="Genomic_DNA"/>
</dbReference>
<evidence type="ECO:0000256" key="7">
    <source>
        <dbReference type="ARBA" id="ARBA00023136"/>
    </source>
</evidence>
<name>A0A1H9AQU9_9LACT</name>
<evidence type="ECO:0000313" key="12">
    <source>
        <dbReference type="Proteomes" id="UP000198833"/>
    </source>
</evidence>
<feature type="transmembrane region" description="Helical" evidence="10">
    <location>
        <begin position="16"/>
        <end position="37"/>
    </location>
</feature>
<accession>A0A1H9AQU9</accession>